<reference evidence="3" key="1">
    <citation type="submission" date="2016-01" db="EMBL/GenBank/DDBJ databases">
        <authorList>
            <person name="Peeters Charlotte."/>
        </authorList>
    </citation>
    <scope>NUCLEOTIDE SEQUENCE [LARGE SCALE GENOMIC DNA]</scope>
</reference>
<accession>A0A158BN26</accession>
<dbReference type="OrthoDB" id="9131039at2"/>
<keyword evidence="1" id="KW-1133">Transmembrane helix</keyword>
<evidence type="ECO:0000313" key="3">
    <source>
        <dbReference type="Proteomes" id="UP000054624"/>
    </source>
</evidence>
<dbReference type="RefSeq" id="WP_061162230.1">
    <property type="nucleotide sequence ID" value="NZ_FCOI02000015.1"/>
</dbReference>
<dbReference type="Proteomes" id="UP000054624">
    <property type="component" value="Unassembled WGS sequence"/>
</dbReference>
<name>A0A158BN26_9BURK</name>
<organism evidence="2 3">
    <name type="scientific">Caballeronia temeraria</name>
    <dbReference type="NCBI Taxonomy" id="1777137"/>
    <lineage>
        <taxon>Bacteria</taxon>
        <taxon>Pseudomonadati</taxon>
        <taxon>Pseudomonadota</taxon>
        <taxon>Betaproteobacteria</taxon>
        <taxon>Burkholderiales</taxon>
        <taxon>Burkholderiaceae</taxon>
        <taxon>Caballeronia</taxon>
    </lineage>
</organism>
<keyword evidence="1" id="KW-0472">Membrane</keyword>
<sequence length="160" mass="17388">MPIVVGLIVLGLLIYGAIWSFDAIHAHFGLGVAVGAAVVVLAIIAAGVMRWLASRREIAPNLHKGEHGDWTHELKTDWGGVRVAAGKRLCDVRIGDERGSYIFADLRGARMQEPGGANGAWQVVLDVQDAKHGAWTLPMRDRGEAHKWARILSLATQQKL</sequence>
<dbReference type="STRING" id="1777137.AWB76_04469"/>
<dbReference type="EMBL" id="FCOI02000015">
    <property type="protein sequence ID" value="SAK71478.1"/>
    <property type="molecule type" value="Genomic_DNA"/>
</dbReference>
<keyword evidence="1" id="KW-0812">Transmembrane</keyword>
<feature type="transmembrane region" description="Helical" evidence="1">
    <location>
        <begin position="30"/>
        <end position="53"/>
    </location>
</feature>
<dbReference type="AlphaFoldDB" id="A0A158BN26"/>
<evidence type="ECO:0000313" key="2">
    <source>
        <dbReference type="EMBL" id="SAK71478.1"/>
    </source>
</evidence>
<proteinExistence type="predicted"/>
<keyword evidence="3" id="KW-1185">Reference proteome</keyword>
<gene>
    <name evidence="2" type="ORF">AWB76_04469</name>
</gene>
<protein>
    <submittedName>
        <fullName evidence="2">Uncharacterized protein</fullName>
    </submittedName>
</protein>
<evidence type="ECO:0000256" key="1">
    <source>
        <dbReference type="SAM" id="Phobius"/>
    </source>
</evidence>